<accession>A0ABV2UMN9</accession>
<evidence type="ECO:0000313" key="2">
    <source>
        <dbReference type="Proteomes" id="UP001550044"/>
    </source>
</evidence>
<dbReference type="RefSeq" id="WP_356505727.1">
    <property type="nucleotide sequence ID" value="NZ_JBEXIP010000089.1"/>
</dbReference>
<reference evidence="1 2" key="1">
    <citation type="submission" date="2024-06" db="EMBL/GenBank/DDBJ databases">
        <title>The Natural Products Discovery Center: Release of the First 8490 Sequenced Strains for Exploring Actinobacteria Biosynthetic Diversity.</title>
        <authorList>
            <person name="Kalkreuter E."/>
            <person name="Kautsar S.A."/>
            <person name="Yang D."/>
            <person name="Bader C.D."/>
            <person name="Teijaro C.N."/>
            <person name="Fluegel L."/>
            <person name="Davis C.M."/>
            <person name="Simpson J.R."/>
            <person name="Lauterbach L."/>
            <person name="Steele A.D."/>
            <person name="Gui C."/>
            <person name="Meng S."/>
            <person name="Li G."/>
            <person name="Viehrig K."/>
            <person name="Ye F."/>
            <person name="Su P."/>
            <person name="Kiefer A.F."/>
            <person name="Nichols A."/>
            <person name="Cepeda A.J."/>
            <person name="Yan W."/>
            <person name="Fan B."/>
            <person name="Jiang Y."/>
            <person name="Adhikari A."/>
            <person name="Zheng C.-J."/>
            <person name="Schuster L."/>
            <person name="Cowan T.M."/>
            <person name="Smanski M.J."/>
            <person name="Chevrette M.G."/>
            <person name="De Carvalho L.P.S."/>
            <person name="Shen B."/>
        </authorList>
    </citation>
    <scope>NUCLEOTIDE SEQUENCE [LARGE SCALE GENOMIC DNA]</scope>
    <source>
        <strain evidence="1 2">NPDC005137</strain>
    </source>
</reference>
<keyword evidence="2" id="KW-1185">Reference proteome</keyword>
<sequence length="120" mass="13714">MEDDKYEYCRIFIRAEHLEVRGVLARVLEQDFSTFGHMETTERISVDVRENEDAAANAKKSDFIRWPTTAEFEAQNDVRSEVVLNMVSKILLALWDSGTDAVAACDFEDELPWAGGIQRL</sequence>
<proteinExistence type="predicted"/>
<evidence type="ECO:0000313" key="1">
    <source>
        <dbReference type="EMBL" id="MET8439106.1"/>
    </source>
</evidence>
<dbReference type="Proteomes" id="UP001550044">
    <property type="component" value="Unassembled WGS sequence"/>
</dbReference>
<gene>
    <name evidence="1" type="ORF">ABZV61_41920</name>
</gene>
<organism evidence="1 2">
    <name type="scientific">Streptomyces sp. 900116325</name>
    <dbReference type="NCBI Taxonomy" id="3154295"/>
    <lineage>
        <taxon>Bacteria</taxon>
        <taxon>Bacillati</taxon>
        <taxon>Actinomycetota</taxon>
        <taxon>Actinomycetes</taxon>
        <taxon>Kitasatosporales</taxon>
        <taxon>Streptomycetaceae</taxon>
        <taxon>Streptomyces</taxon>
    </lineage>
</organism>
<name>A0ABV2UMN9_9ACTN</name>
<comment type="caution">
    <text evidence="1">The sequence shown here is derived from an EMBL/GenBank/DDBJ whole genome shotgun (WGS) entry which is preliminary data.</text>
</comment>
<protein>
    <submittedName>
        <fullName evidence="1">Uncharacterized protein</fullName>
    </submittedName>
</protein>
<dbReference type="EMBL" id="JBEXIP010000089">
    <property type="protein sequence ID" value="MET8439106.1"/>
    <property type="molecule type" value="Genomic_DNA"/>
</dbReference>